<gene>
    <name evidence="1" type="ORF">SCLCIDRAFT_1224168</name>
</gene>
<dbReference type="EMBL" id="KN822241">
    <property type="protein sequence ID" value="KIM51770.1"/>
    <property type="molecule type" value="Genomic_DNA"/>
</dbReference>
<dbReference type="OrthoDB" id="391988at2759"/>
<reference evidence="1 2" key="1">
    <citation type="submission" date="2014-04" db="EMBL/GenBank/DDBJ databases">
        <authorList>
            <consortium name="DOE Joint Genome Institute"/>
            <person name="Kuo A."/>
            <person name="Kohler A."/>
            <person name="Nagy L.G."/>
            <person name="Floudas D."/>
            <person name="Copeland A."/>
            <person name="Barry K.W."/>
            <person name="Cichocki N."/>
            <person name="Veneault-Fourrey C."/>
            <person name="LaButti K."/>
            <person name="Lindquist E.A."/>
            <person name="Lipzen A."/>
            <person name="Lundell T."/>
            <person name="Morin E."/>
            <person name="Murat C."/>
            <person name="Sun H."/>
            <person name="Tunlid A."/>
            <person name="Henrissat B."/>
            <person name="Grigoriev I.V."/>
            <person name="Hibbett D.S."/>
            <person name="Martin F."/>
            <person name="Nordberg H.P."/>
            <person name="Cantor M.N."/>
            <person name="Hua S.X."/>
        </authorList>
    </citation>
    <scope>NUCLEOTIDE SEQUENCE [LARGE SCALE GENOMIC DNA]</scope>
    <source>
        <strain evidence="1 2">Foug A</strain>
    </source>
</reference>
<protein>
    <submittedName>
        <fullName evidence="1">Uncharacterized protein</fullName>
    </submittedName>
</protein>
<dbReference type="InParanoid" id="A0A0C3CT63"/>
<keyword evidence="2" id="KW-1185">Reference proteome</keyword>
<organism evidence="1 2">
    <name type="scientific">Scleroderma citrinum Foug A</name>
    <dbReference type="NCBI Taxonomy" id="1036808"/>
    <lineage>
        <taxon>Eukaryota</taxon>
        <taxon>Fungi</taxon>
        <taxon>Dikarya</taxon>
        <taxon>Basidiomycota</taxon>
        <taxon>Agaricomycotina</taxon>
        <taxon>Agaricomycetes</taxon>
        <taxon>Agaricomycetidae</taxon>
        <taxon>Boletales</taxon>
        <taxon>Sclerodermatineae</taxon>
        <taxon>Sclerodermataceae</taxon>
        <taxon>Scleroderma</taxon>
    </lineage>
</organism>
<dbReference type="AlphaFoldDB" id="A0A0C3CT63"/>
<evidence type="ECO:0000313" key="1">
    <source>
        <dbReference type="EMBL" id="KIM51770.1"/>
    </source>
</evidence>
<proteinExistence type="predicted"/>
<accession>A0A0C3CT63</accession>
<name>A0A0C3CT63_9AGAM</name>
<sequence>MQVCLGVIHDDIIGLWNFRDEGKLLRSKEFREFMLNLVNLLDRLMDCPPSPQQSETMSSMQKEITACTVGLQRLPANARCAAEVHSIHCRPNQRVGYIVHLDGQQK</sequence>
<dbReference type="HOGENOM" id="CLU_2224758_0_0_1"/>
<dbReference type="Proteomes" id="UP000053989">
    <property type="component" value="Unassembled WGS sequence"/>
</dbReference>
<reference evidence="2" key="2">
    <citation type="submission" date="2015-01" db="EMBL/GenBank/DDBJ databases">
        <title>Evolutionary Origins and Diversification of the Mycorrhizal Mutualists.</title>
        <authorList>
            <consortium name="DOE Joint Genome Institute"/>
            <consortium name="Mycorrhizal Genomics Consortium"/>
            <person name="Kohler A."/>
            <person name="Kuo A."/>
            <person name="Nagy L.G."/>
            <person name="Floudas D."/>
            <person name="Copeland A."/>
            <person name="Barry K.W."/>
            <person name="Cichocki N."/>
            <person name="Veneault-Fourrey C."/>
            <person name="LaButti K."/>
            <person name="Lindquist E.A."/>
            <person name="Lipzen A."/>
            <person name="Lundell T."/>
            <person name="Morin E."/>
            <person name="Murat C."/>
            <person name="Riley R."/>
            <person name="Ohm R."/>
            <person name="Sun H."/>
            <person name="Tunlid A."/>
            <person name="Henrissat B."/>
            <person name="Grigoriev I.V."/>
            <person name="Hibbett D.S."/>
            <person name="Martin F."/>
        </authorList>
    </citation>
    <scope>NUCLEOTIDE SEQUENCE [LARGE SCALE GENOMIC DNA]</scope>
    <source>
        <strain evidence="2">Foug A</strain>
    </source>
</reference>
<evidence type="ECO:0000313" key="2">
    <source>
        <dbReference type="Proteomes" id="UP000053989"/>
    </source>
</evidence>